<dbReference type="InterPro" id="IPR014404">
    <property type="entry name" value="Aga2"/>
</dbReference>
<feature type="signal peptide" evidence="1">
    <location>
        <begin position="1"/>
        <end position="26"/>
    </location>
</feature>
<dbReference type="GO" id="GO:0050839">
    <property type="term" value="F:cell adhesion molecule binding"/>
    <property type="evidence" value="ECO:0007669"/>
    <property type="project" value="EnsemblFungi"/>
</dbReference>
<feature type="chain" id="PRO_5009236325" evidence="1">
    <location>
        <begin position="27"/>
        <end position="93"/>
    </location>
</feature>
<gene>
    <name evidence="2" type="ORF">LADA_0H11694G</name>
</gene>
<dbReference type="AlphaFoldDB" id="A0A1G4K3H4"/>
<name>A0A1G4K3H4_9SACH</name>
<evidence type="ECO:0000313" key="3">
    <source>
        <dbReference type="Proteomes" id="UP000190274"/>
    </source>
</evidence>
<dbReference type="Proteomes" id="UP000190274">
    <property type="component" value="Chromosome H"/>
</dbReference>
<sequence length="93" mass="9891">MKLRALNKVTHNVVDLVILSSALVSAQSSVTCGTIATGGTLEASPYTSSTATILKRGKEVVGVYEFYRSVTYVSDCNPSTRSATDVNPTITIY</sequence>
<proteinExistence type="predicted"/>
<evidence type="ECO:0000256" key="1">
    <source>
        <dbReference type="SAM" id="SignalP"/>
    </source>
</evidence>
<dbReference type="OrthoDB" id="4069335at2759"/>
<dbReference type="GO" id="GO:0009277">
    <property type="term" value="C:fungal-type cell wall"/>
    <property type="evidence" value="ECO:0007669"/>
    <property type="project" value="EnsemblFungi"/>
</dbReference>
<evidence type="ECO:0000313" key="2">
    <source>
        <dbReference type="EMBL" id="SCU98260.1"/>
    </source>
</evidence>
<dbReference type="Pfam" id="PF17366">
    <property type="entry name" value="AGA2"/>
    <property type="match status" value="1"/>
</dbReference>
<organism evidence="2 3">
    <name type="scientific">Lachancea dasiensis</name>
    <dbReference type="NCBI Taxonomy" id="1072105"/>
    <lineage>
        <taxon>Eukaryota</taxon>
        <taxon>Fungi</taxon>
        <taxon>Dikarya</taxon>
        <taxon>Ascomycota</taxon>
        <taxon>Saccharomycotina</taxon>
        <taxon>Saccharomycetes</taxon>
        <taxon>Saccharomycetales</taxon>
        <taxon>Saccharomycetaceae</taxon>
        <taxon>Lachancea</taxon>
    </lineage>
</organism>
<keyword evidence="1" id="KW-0732">Signal</keyword>
<protein>
    <submittedName>
        <fullName evidence="2">LADA_0H11694g1_1</fullName>
    </submittedName>
</protein>
<keyword evidence="3" id="KW-1185">Reference proteome</keyword>
<dbReference type="GO" id="GO:0000752">
    <property type="term" value="P:agglutination involved in conjugation with cellular fusion"/>
    <property type="evidence" value="ECO:0007669"/>
    <property type="project" value="EnsemblFungi"/>
</dbReference>
<dbReference type="EMBL" id="LT598461">
    <property type="protein sequence ID" value="SCU98260.1"/>
    <property type="molecule type" value="Genomic_DNA"/>
</dbReference>
<accession>A0A1G4K3H4</accession>
<dbReference type="STRING" id="1266660.A0A1G4K3H4"/>
<reference evidence="2 3" key="1">
    <citation type="submission" date="2016-03" db="EMBL/GenBank/DDBJ databases">
        <authorList>
            <person name="Devillers H."/>
        </authorList>
    </citation>
    <scope>NUCLEOTIDE SEQUENCE [LARGE SCALE GENOMIC DNA]</scope>
    <source>
        <strain evidence="2">CBS 10888</strain>
    </source>
</reference>